<dbReference type="AlphaFoldDB" id="A0A3A3ZZE1"/>
<evidence type="ECO:0000313" key="1">
    <source>
        <dbReference type="EMBL" id="RJL19731.1"/>
    </source>
</evidence>
<sequence>MLWALVTSPSLLAVAIAAGWVLDRRGRPRPYGVRLHDIMRPGYWRWAHARILLGVIVVAAGGQCGSGGKGGGVAECGVSYKVQIQEMGGQERIVGSAAAQCTKRPRSHNMTLWLEKKIGGKWTRQSPREFSNRLPHPNEVKKHVTALCVAGRWRTVVRTAGVISTGEPFDATFRDSERSVSRRDCGLD</sequence>
<dbReference type="RefSeq" id="WP_119931876.1">
    <property type="nucleotide sequence ID" value="NZ_QZEY01000035.1"/>
</dbReference>
<dbReference type="EMBL" id="QZEY01000035">
    <property type="protein sequence ID" value="RJL19731.1"/>
    <property type="molecule type" value="Genomic_DNA"/>
</dbReference>
<proteinExistence type="predicted"/>
<accession>A0A3A3ZZE1</accession>
<comment type="caution">
    <text evidence="1">The sequence shown here is derived from an EMBL/GenBank/DDBJ whole genome shotgun (WGS) entry which is preliminary data.</text>
</comment>
<keyword evidence="2" id="KW-1185">Reference proteome</keyword>
<reference evidence="1 2" key="1">
    <citation type="submission" date="2018-09" db="EMBL/GenBank/DDBJ databases">
        <title>YIM 75507 draft genome.</title>
        <authorList>
            <person name="Tang S."/>
            <person name="Feng Y."/>
        </authorList>
    </citation>
    <scope>NUCLEOTIDE SEQUENCE [LARGE SCALE GENOMIC DNA]</scope>
    <source>
        <strain evidence="1 2">YIM 75507</strain>
    </source>
</reference>
<dbReference type="Proteomes" id="UP000265768">
    <property type="component" value="Unassembled WGS sequence"/>
</dbReference>
<evidence type="ECO:0000313" key="2">
    <source>
        <dbReference type="Proteomes" id="UP000265768"/>
    </source>
</evidence>
<name>A0A3A3ZZE1_9ACTN</name>
<organism evidence="1 2">
    <name type="scientific">Bailinhaonella thermotolerans</name>
    <dbReference type="NCBI Taxonomy" id="1070861"/>
    <lineage>
        <taxon>Bacteria</taxon>
        <taxon>Bacillati</taxon>
        <taxon>Actinomycetota</taxon>
        <taxon>Actinomycetes</taxon>
        <taxon>Streptosporangiales</taxon>
        <taxon>Streptosporangiaceae</taxon>
        <taxon>Bailinhaonella</taxon>
    </lineage>
</organism>
<gene>
    <name evidence="1" type="ORF">D5H75_40100</name>
</gene>
<protein>
    <submittedName>
        <fullName evidence="1">Uncharacterized protein</fullName>
    </submittedName>
</protein>
<dbReference type="OrthoDB" id="4551274at2"/>